<protein>
    <submittedName>
        <fullName evidence="3">Ribonuclease H protein</fullName>
    </submittedName>
</protein>
<feature type="transmembrane region" description="Helical" evidence="1">
    <location>
        <begin position="252"/>
        <end position="275"/>
    </location>
</feature>
<reference evidence="3" key="2">
    <citation type="journal article" date="2024" name="Plant">
        <title>Genomic evolution and insights into agronomic trait innovations of Sesamum species.</title>
        <authorList>
            <person name="Miao H."/>
            <person name="Wang L."/>
            <person name="Qu L."/>
            <person name="Liu H."/>
            <person name="Sun Y."/>
            <person name="Le M."/>
            <person name="Wang Q."/>
            <person name="Wei S."/>
            <person name="Zheng Y."/>
            <person name="Lin W."/>
            <person name="Duan Y."/>
            <person name="Cao H."/>
            <person name="Xiong S."/>
            <person name="Wang X."/>
            <person name="Wei L."/>
            <person name="Li C."/>
            <person name="Ma Q."/>
            <person name="Ju M."/>
            <person name="Zhao R."/>
            <person name="Li G."/>
            <person name="Mu C."/>
            <person name="Tian Q."/>
            <person name="Mei H."/>
            <person name="Zhang T."/>
            <person name="Gao T."/>
            <person name="Zhang H."/>
        </authorList>
    </citation>
    <scope>NUCLEOTIDE SEQUENCE</scope>
    <source>
        <strain evidence="3">KEN1</strain>
    </source>
</reference>
<dbReference type="InterPro" id="IPR012337">
    <property type="entry name" value="RNaseH-like_sf"/>
</dbReference>
<dbReference type="CDD" id="cd06222">
    <property type="entry name" value="RNase_H_like"/>
    <property type="match status" value="1"/>
</dbReference>
<dbReference type="SUPFAM" id="SSF53098">
    <property type="entry name" value="Ribonuclease H-like"/>
    <property type="match status" value="1"/>
</dbReference>
<keyword evidence="1" id="KW-0812">Transmembrane</keyword>
<dbReference type="InterPro" id="IPR044730">
    <property type="entry name" value="RNase_H-like_dom_plant"/>
</dbReference>
<dbReference type="AlphaFoldDB" id="A0AAW2U1D2"/>
<name>A0AAW2U1D2_9LAMI</name>
<dbReference type="PANTHER" id="PTHR47723:SF19">
    <property type="entry name" value="POLYNUCLEOTIDYL TRANSFERASE, RIBONUCLEASE H-LIKE SUPERFAMILY PROTEIN"/>
    <property type="match status" value="1"/>
</dbReference>
<reference evidence="3" key="1">
    <citation type="submission" date="2020-06" db="EMBL/GenBank/DDBJ databases">
        <authorList>
            <person name="Li T."/>
            <person name="Hu X."/>
            <person name="Zhang T."/>
            <person name="Song X."/>
            <person name="Zhang H."/>
            <person name="Dai N."/>
            <person name="Sheng W."/>
            <person name="Hou X."/>
            <person name="Wei L."/>
        </authorList>
    </citation>
    <scope>NUCLEOTIDE SEQUENCE</scope>
    <source>
        <strain evidence="3">KEN1</strain>
        <tissue evidence="3">Leaf</tissue>
    </source>
</reference>
<dbReference type="GO" id="GO:0003676">
    <property type="term" value="F:nucleic acid binding"/>
    <property type="evidence" value="ECO:0007669"/>
    <property type="project" value="InterPro"/>
</dbReference>
<dbReference type="GO" id="GO:0004523">
    <property type="term" value="F:RNA-DNA hybrid ribonuclease activity"/>
    <property type="evidence" value="ECO:0007669"/>
    <property type="project" value="InterPro"/>
</dbReference>
<accession>A0AAW2U1D2</accession>
<proteinExistence type="predicted"/>
<evidence type="ECO:0000256" key="1">
    <source>
        <dbReference type="SAM" id="Phobius"/>
    </source>
</evidence>
<dbReference type="EMBL" id="JACGWN010000013">
    <property type="protein sequence ID" value="KAL0411081.1"/>
    <property type="molecule type" value="Genomic_DNA"/>
</dbReference>
<dbReference type="InterPro" id="IPR002156">
    <property type="entry name" value="RNaseH_domain"/>
</dbReference>
<keyword evidence="1" id="KW-1133">Transmembrane helix</keyword>
<organism evidence="3">
    <name type="scientific">Sesamum latifolium</name>
    <dbReference type="NCBI Taxonomy" id="2727402"/>
    <lineage>
        <taxon>Eukaryota</taxon>
        <taxon>Viridiplantae</taxon>
        <taxon>Streptophyta</taxon>
        <taxon>Embryophyta</taxon>
        <taxon>Tracheophyta</taxon>
        <taxon>Spermatophyta</taxon>
        <taxon>Magnoliopsida</taxon>
        <taxon>eudicotyledons</taxon>
        <taxon>Gunneridae</taxon>
        <taxon>Pentapetalae</taxon>
        <taxon>asterids</taxon>
        <taxon>lamiids</taxon>
        <taxon>Lamiales</taxon>
        <taxon>Pedaliaceae</taxon>
        <taxon>Sesamum</taxon>
    </lineage>
</organism>
<feature type="transmembrane region" description="Helical" evidence="1">
    <location>
        <begin position="282"/>
        <end position="302"/>
    </location>
</feature>
<feature type="domain" description="RNase H type-1" evidence="2">
    <location>
        <begin position="38"/>
        <end position="167"/>
    </location>
</feature>
<dbReference type="Pfam" id="PF13456">
    <property type="entry name" value="RVT_3"/>
    <property type="match status" value="1"/>
</dbReference>
<dbReference type="Gene3D" id="3.30.420.10">
    <property type="entry name" value="Ribonuclease H-like superfamily/Ribonuclease H"/>
    <property type="match status" value="1"/>
</dbReference>
<gene>
    <name evidence="3" type="ORF">Slati_3697800</name>
</gene>
<dbReference type="PANTHER" id="PTHR47723">
    <property type="entry name" value="OS05G0353850 PROTEIN"/>
    <property type="match status" value="1"/>
</dbReference>
<sequence>MKSECALRDFFTVNSLHIPLQPKAQRQKIIIVNWRKPQEGWYKLNTDGASKGNPGIFDAGGILRDHLGRVIFAFQEPLGNTTNTQAELRAFHRGLKIYTDMGFHNIWIETDATASIKLISTLRQGAWNLQTTLQNIRKLLSQMEYKISHVFREENQATDFLANQACTTQHLGILSEDGLTVSSGTSIEPYSWSVSWKCDCIFFISAVLEHQGKLLLQTLIQPCCSTSFGSISCAGMFPSSFPPPSCSVSRCFGSLFVVVLLVTFWHSSCDSWNYLVHLSCELAWVVSTFVHSFLLIHAYLYFGIWL</sequence>
<dbReference type="InterPro" id="IPR036397">
    <property type="entry name" value="RNaseH_sf"/>
</dbReference>
<evidence type="ECO:0000259" key="2">
    <source>
        <dbReference type="PROSITE" id="PS50879"/>
    </source>
</evidence>
<comment type="caution">
    <text evidence="3">The sequence shown here is derived from an EMBL/GenBank/DDBJ whole genome shotgun (WGS) entry which is preliminary data.</text>
</comment>
<keyword evidence="1" id="KW-0472">Membrane</keyword>
<dbReference type="InterPro" id="IPR053151">
    <property type="entry name" value="RNase_H-like"/>
</dbReference>
<dbReference type="PROSITE" id="PS50879">
    <property type="entry name" value="RNASE_H_1"/>
    <property type="match status" value="1"/>
</dbReference>
<evidence type="ECO:0000313" key="3">
    <source>
        <dbReference type="EMBL" id="KAL0411081.1"/>
    </source>
</evidence>